<dbReference type="AlphaFoldDB" id="A0A081BSL5"/>
<gene>
    <name evidence="2" type="ORF">U14_05681</name>
</gene>
<keyword evidence="1" id="KW-0472">Membrane</keyword>
<keyword evidence="1" id="KW-1133">Transmembrane helix</keyword>
<keyword evidence="3" id="KW-1185">Reference proteome</keyword>
<evidence type="ECO:0000256" key="1">
    <source>
        <dbReference type="SAM" id="Phobius"/>
    </source>
</evidence>
<keyword evidence="1" id="KW-0812">Transmembrane</keyword>
<dbReference type="Proteomes" id="UP000030700">
    <property type="component" value="Unassembled WGS sequence"/>
</dbReference>
<name>A0A081BSL5_9BACT</name>
<evidence type="ECO:0000313" key="3">
    <source>
        <dbReference type="Proteomes" id="UP000030700"/>
    </source>
</evidence>
<dbReference type="STRING" id="1499966.U14_05681"/>
<accession>A0A081BSL5</accession>
<reference evidence="2" key="1">
    <citation type="journal article" date="2015" name="PeerJ">
        <title>First genomic representation of candidate bacterial phylum KSB3 points to enhanced environmental sensing as a trigger of wastewater bulking.</title>
        <authorList>
            <person name="Sekiguchi Y."/>
            <person name="Ohashi A."/>
            <person name="Parks D.H."/>
            <person name="Yamauchi T."/>
            <person name="Tyson G.W."/>
            <person name="Hugenholtz P."/>
        </authorList>
    </citation>
    <scope>NUCLEOTIDE SEQUENCE [LARGE SCALE GENOMIC DNA]</scope>
</reference>
<feature type="transmembrane region" description="Helical" evidence="1">
    <location>
        <begin position="6"/>
        <end position="23"/>
    </location>
</feature>
<dbReference type="EMBL" id="DF820461">
    <property type="protein sequence ID" value="GAK54396.1"/>
    <property type="molecule type" value="Genomic_DNA"/>
</dbReference>
<organism evidence="2">
    <name type="scientific">Candidatus Moduliflexus flocculans</name>
    <dbReference type="NCBI Taxonomy" id="1499966"/>
    <lineage>
        <taxon>Bacteria</taxon>
        <taxon>Candidatus Moduliflexota</taxon>
        <taxon>Candidatus Moduliflexia</taxon>
        <taxon>Candidatus Moduliflexales</taxon>
        <taxon>Candidatus Moduliflexaceae</taxon>
    </lineage>
</organism>
<sequence length="123" mass="14258">MACFYFFVYFVCFVVSVFQWWQLPQLWDEHEPQDEPEDGTNVSPLFMPNTENFFFTSCVWQAGHETASARFLTSFSNSFPHCPHWYSKIGISVFSDSNARVRTNGVHANAGILQLFTGLRLHH</sequence>
<proteinExistence type="predicted"/>
<evidence type="ECO:0000313" key="2">
    <source>
        <dbReference type="EMBL" id="GAK54396.1"/>
    </source>
</evidence>
<dbReference type="HOGENOM" id="CLU_2010755_0_0_0"/>
<protein>
    <submittedName>
        <fullName evidence="2">Uncharacterized protein</fullName>
    </submittedName>
</protein>